<dbReference type="Gene3D" id="3.30.460.10">
    <property type="entry name" value="Beta Polymerase, domain 2"/>
    <property type="match status" value="1"/>
</dbReference>
<feature type="domain" description="Polymerase beta nucleotidyltransferase" evidence="1">
    <location>
        <begin position="8"/>
        <end position="48"/>
    </location>
</feature>
<dbReference type="SUPFAM" id="SSF81301">
    <property type="entry name" value="Nucleotidyltransferase"/>
    <property type="match status" value="1"/>
</dbReference>
<organism evidence="2 3">
    <name type="scientific">Candidatus Brocadia sinica JPN1</name>
    <dbReference type="NCBI Taxonomy" id="1197129"/>
    <lineage>
        <taxon>Bacteria</taxon>
        <taxon>Pseudomonadati</taxon>
        <taxon>Planctomycetota</taxon>
        <taxon>Candidatus Brocadiia</taxon>
        <taxon>Candidatus Brocadiales</taxon>
        <taxon>Candidatus Brocadiaceae</taxon>
        <taxon>Candidatus Brocadia</taxon>
    </lineage>
</organism>
<dbReference type="RefSeq" id="WP_200891747.1">
    <property type="nucleotide sequence ID" value="NZ_BAFN01000001.1"/>
</dbReference>
<name>A0ABQ0JZS6_9BACT</name>
<dbReference type="CDD" id="cd05403">
    <property type="entry name" value="NT_KNTase_like"/>
    <property type="match status" value="1"/>
</dbReference>
<dbReference type="EMBL" id="BAFN01000001">
    <property type="protein sequence ID" value="GAN34216.1"/>
    <property type="molecule type" value="Genomic_DNA"/>
</dbReference>
<dbReference type="InterPro" id="IPR041633">
    <property type="entry name" value="Polbeta"/>
</dbReference>
<sequence>MNTNKIVEKLKVYFEKRDDISFAFLFGSWARGQDGIDSDVDIAIYFVPEGKGYD</sequence>
<evidence type="ECO:0000313" key="3">
    <source>
        <dbReference type="Proteomes" id="UP000032309"/>
    </source>
</evidence>
<evidence type="ECO:0000313" key="2">
    <source>
        <dbReference type="EMBL" id="GAN34216.1"/>
    </source>
</evidence>
<dbReference type="Pfam" id="PF18765">
    <property type="entry name" value="Polbeta"/>
    <property type="match status" value="1"/>
</dbReference>
<keyword evidence="3" id="KW-1185">Reference proteome</keyword>
<protein>
    <submittedName>
        <fullName evidence="2">Nucleotidyltransferases</fullName>
    </submittedName>
</protein>
<dbReference type="InterPro" id="IPR043519">
    <property type="entry name" value="NT_sf"/>
</dbReference>
<comment type="caution">
    <text evidence="2">The sequence shown here is derived from an EMBL/GenBank/DDBJ whole genome shotgun (WGS) entry which is preliminary data.</text>
</comment>
<gene>
    <name evidence="2" type="ORF">BROSI_A2752</name>
</gene>
<accession>A0ABQ0JZS6</accession>
<proteinExistence type="predicted"/>
<reference evidence="3" key="1">
    <citation type="journal article" date="2015" name="Genome Announc.">
        <title>Draft Genome Sequence of an Anaerobic Ammonium-Oxidizing Bacterium, "Candidatus Brocadia sinica".</title>
        <authorList>
            <person name="Oshiki M."/>
            <person name="Shinyako-Hata K."/>
            <person name="Satoh H."/>
            <person name="Okabe S."/>
        </authorList>
    </citation>
    <scope>NUCLEOTIDE SEQUENCE [LARGE SCALE GENOMIC DNA]</scope>
    <source>
        <strain evidence="3">JPN1</strain>
    </source>
</reference>
<dbReference type="Proteomes" id="UP000032309">
    <property type="component" value="Unassembled WGS sequence"/>
</dbReference>
<evidence type="ECO:0000259" key="1">
    <source>
        <dbReference type="Pfam" id="PF18765"/>
    </source>
</evidence>